<dbReference type="HOGENOM" id="CLU_000604_8_6_0"/>
<dbReference type="GO" id="GO:0044874">
    <property type="term" value="P:lipoprotein localization to outer membrane"/>
    <property type="evidence" value="ECO:0007669"/>
    <property type="project" value="TreeGrafter"/>
</dbReference>
<dbReference type="PANTHER" id="PTHR30489:SF0">
    <property type="entry name" value="LIPOPROTEIN-RELEASING SYSTEM TRANSMEMBRANE PROTEIN LOLE"/>
    <property type="match status" value="1"/>
</dbReference>
<dbReference type="InterPro" id="IPR003838">
    <property type="entry name" value="ABC3_permease_C"/>
</dbReference>
<dbReference type="InterPro" id="IPR051447">
    <property type="entry name" value="Lipoprotein-release_system"/>
</dbReference>
<evidence type="ECO:0000256" key="5">
    <source>
        <dbReference type="ARBA" id="ARBA00022989"/>
    </source>
</evidence>
<evidence type="ECO:0000256" key="3">
    <source>
        <dbReference type="ARBA" id="ARBA00022475"/>
    </source>
</evidence>
<proteinExistence type="inferred from homology"/>
<keyword evidence="3" id="KW-1003">Cell membrane</keyword>
<keyword evidence="11" id="KW-1185">Reference proteome</keyword>
<evidence type="ECO:0000256" key="2">
    <source>
        <dbReference type="ARBA" id="ARBA00005236"/>
    </source>
</evidence>
<comment type="subcellular location">
    <subcellularLocation>
        <location evidence="1">Cell membrane</location>
        <topology evidence="1">Multi-pass membrane protein</topology>
    </subcellularLocation>
</comment>
<sequence length="403" mass="42987">MTLLRLAWRNIWRHRQRTVLLVIVVAYATLTTVFFWSFADGYAASVIDAHARYIAAPVRVASVAWYADPDPENGLPSLEVLSSLEAVPGVRAVAPRLEFPALLRSAYASEPVTARGVDPSLEPRVSRVPQKVRQGRWLEGPGEVVLGYKLAERLDVRLGERVVLDTAALAGPQARGLTLVGIVDAGVSTVDHAAVFVHLADARALTGLDTATTLALDVPRGREAEVARRAQAVLPEGLEARQVWDLIGPIKTDVQASKIMAIPIGLLFALFAAAAVTSTVLVSVMERTREFGVIAALGLSTRSLAGLVALESILATTLGWVAGLVLGYALITYTATHNVFGPLFAASGEAFTAAGLTEEFYTVVHPIYALYALATVVFAGLLATLIPGRRVRGLNPAEAMRAE</sequence>
<evidence type="ECO:0000313" key="10">
    <source>
        <dbReference type="EMBL" id="AEB11857.1"/>
    </source>
</evidence>
<dbReference type="eggNOG" id="COG4591">
    <property type="taxonomic scope" value="Bacteria"/>
</dbReference>
<dbReference type="Proteomes" id="UP000007030">
    <property type="component" value="Chromosome"/>
</dbReference>
<comment type="similarity">
    <text evidence="2">Belongs to the ABC-4 integral membrane protein family. LolC/E subfamily.</text>
</comment>
<keyword evidence="5 7" id="KW-1133">Transmembrane helix</keyword>
<feature type="domain" description="MacB-like periplasmic core" evidence="9">
    <location>
        <begin position="19"/>
        <end position="220"/>
    </location>
</feature>
<dbReference type="InterPro" id="IPR025857">
    <property type="entry name" value="MacB_PCD"/>
</dbReference>
<feature type="transmembrane region" description="Helical" evidence="7">
    <location>
        <begin position="260"/>
        <end position="284"/>
    </location>
</feature>
<evidence type="ECO:0000256" key="7">
    <source>
        <dbReference type="SAM" id="Phobius"/>
    </source>
</evidence>
<evidence type="ECO:0008006" key="12">
    <source>
        <dbReference type="Google" id="ProtNLM"/>
    </source>
</evidence>
<dbReference type="OrthoDB" id="9809768at2"/>
<dbReference type="Pfam" id="PF12704">
    <property type="entry name" value="MacB_PCD"/>
    <property type="match status" value="1"/>
</dbReference>
<feature type="transmembrane region" description="Helical" evidence="7">
    <location>
        <begin position="367"/>
        <end position="386"/>
    </location>
</feature>
<dbReference type="RefSeq" id="WP_013703904.1">
    <property type="nucleotide sequence ID" value="NC_015387.1"/>
</dbReference>
<evidence type="ECO:0000259" key="8">
    <source>
        <dbReference type="Pfam" id="PF02687"/>
    </source>
</evidence>
<keyword evidence="6 7" id="KW-0472">Membrane</keyword>
<keyword evidence="4 7" id="KW-0812">Transmembrane</keyword>
<feature type="domain" description="ABC3 transporter permease C-terminal" evidence="8">
    <location>
        <begin position="264"/>
        <end position="396"/>
    </location>
</feature>
<reference evidence="10 11" key="1">
    <citation type="journal article" date="2012" name="Stand. Genomic Sci.">
        <title>Complete genome sequence of the aerobic, heterotroph Marinithermus hydrothermalis type strain (T1(T)) from a deep-sea hydrothermal vent chimney.</title>
        <authorList>
            <person name="Copeland A."/>
            <person name="Gu W."/>
            <person name="Yasawong M."/>
            <person name="Lapidus A."/>
            <person name="Lucas S."/>
            <person name="Deshpande S."/>
            <person name="Pagani I."/>
            <person name="Tapia R."/>
            <person name="Cheng J.F."/>
            <person name="Goodwin L.A."/>
            <person name="Pitluck S."/>
            <person name="Liolios K."/>
            <person name="Ivanova N."/>
            <person name="Mavromatis K."/>
            <person name="Mikhailova N."/>
            <person name="Pati A."/>
            <person name="Chen A."/>
            <person name="Palaniappan K."/>
            <person name="Land M."/>
            <person name="Pan C."/>
            <person name="Brambilla E.M."/>
            <person name="Rohde M."/>
            <person name="Tindall B.J."/>
            <person name="Sikorski J."/>
            <person name="Goker M."/>
            <person name="Detter J.C."/>
            <person name="Bristow J."/>
            <person name="Eisen J.A."/>
            <person name="Markowitz V."/>
            <person name="Hugenholtz P."/>
            <person name="Kyrpides N.C."/>
            <person name="Klenk H.P."/>
            <person name="Woyke T."/>
        </authorList>
    </citation>
    <scope>NUCLEOTIDE SEQUENCE [LARGE SCALE GENOMIC DNA]</scope>
    <source>
        <strain evidence="11">DSM 14884 / JCM 11576 / T1</strain>
    </source>
</reference>
<feature type="transmembrane region" description="Helical" evidence="7">
    <location>
        <begin position="20"/>
        <end position="39"/>
    </location>
</feature>
<dbReference type="Pfam" id="PF02687">
    <property type="entry name" value="FtsX"/>
    <property type="match status" value="1"/>
</dbReference>
<accession>F2NP56</accession>
<dbReference type="EMBL" id="CP002630">
    <property type="protein sequence ID" value="AEB11857.1"/>
    <property type="molecule type" value="Genomic_DNA"/>
</dbReference>
<protein>
    <recommendedName>
        <fullName evidence="12">ABC3 transporter permease protein domain-containing protein</fullName>
    </recommendedName>
</protein>
<feature type="transmembrane region" description="Helical" evidence="7">
    <location>
        <begin position="304"/>
        <end position="331"/>
    </location>
</feature>
<dbReference type="AlphaFoldDB" id="F2NP56"/>
<evidence type="ECO:0000259" key="9">
    <source>
        <dbReference type="Pfam" id="PF12704"/>
    </source>
</evidence>
<name>F2NP56_MARHT</name>
<evidence type="ECO:0000256" key="4">
    <source>
        <dbReference type="ARBA" id="ARBA00022692"/>
    </source>
</evidence>
<organism evidence="10 11">
    <name type="scientific">Marinithermus hydrothermalis (strain DSM 14884 / JCM 11576 / T1)</name>
    <dbReference type="NCBI Taxonomy" id="869210"/>
    <lineage>
        <taxon>Bacteria</taxon>
        <taxon>Thermotogati</taxon>
        <taxon>Deinococcota</taxon>
        <taxon>Deinococci</taxon>
        <taxon>Thermales</taxon>
        <taxon>Thermaceae</taxon>
        <taxon>Marinithermus</taxon>
    </lineage>
</organism>
<evidence type="ECO:0000313" key="11">
    <source>
        <dbReference type="Proteomes" id="UP000007030"/>
    </source>
</evidence>
<dbReference type="GO" id="GO:0098797">
    <property type="term" value="C:plasma membrane protein complex"/>
    <property type="evidence" value="ECO:0007669"/>
    <property type="project" value="TreeGrafter"/>
</dbReference>
<evidence type="ECO:0000256" key="1">
    <source>
        <dbReference type="ARBA" id="ARBA00004651"/>
    </source>
</evidence>
<gene>
    <name evidence="10" type="ordered locus">Marky_1115</name>
</gene>
<dbReference type="STRING" id="869210.Marky_1115"/>
<evidence type="ECO:0000256" key="6">
    <source>
        <dbReference type="ARBA" id="ARBA00023136"/>
    </source>
</evidence>
<dbReference type="PANTHER" id="PTHR30489">
    <property type="entry name" value="LIPOPROTEIN-RELEASING SYSTEM TRANSMEMBRANE PROTEIN LOLE"/>
    <property type="match status" value="1"/>
</dbReference>
<dbReference type="KEGG" id="mhd:Marky_1115"/>